<dbReference type="AlphaFoldDB" id="A0A1H0JVC9"/>
<dbReference type="Proteomes" id="UP000198549">
    <property type="component" value="Chromosome I"/>
</dbReference>
<reference evidence="1 2" key="1">
    <citation type="submission" date="2016-10" db="EMBL/GenBank/DDBJ databases">
        <authorList>
            <person name="de Groot N.N."/>
        </authorList>
    </citation>
    <scope>NUCLEOTIDE SEQUENCE [LARGE SCALE GENOMIC DNA]</scope>
    <source>
        <strain evidence="1 2">BS3776</strain>
    </source>
</reference>
<dbReference type="EMBL" id="LT629709">
    <property type="protein sequence ID" value="SDO47745.1"/>
    <property type="molecule type" value="Genomic_DNA"/>
</dbReference>
<sequence length="47" mass="5096">MLFEAYLKPHNKNIVTGINGFQPLSGEARRLPRAQSRPSLDGAISSG</sequence>
<protein>
    <submittedName>
        <fullName evidence="1">Uncharacterized protein</fullName>
    </submittedName>
</protein>
<organism evidence="1 2">
    <name type="scientific">Pseudomonas reinekei</name>
    <dbReference type="NCBI Taxonomy" id="395598"/>
    <lineage>
        <taxon>Bacteria</taxon>
        <taxon>Pseudomonadati</taxon>
        <taxon>Pseudomonadota</taxon>
        <taxon>Gammaproteobacteria</taxon>
        <taxon>Pseudomonadales</taxon>
        <taxon>Pseudomonadaceae</taxon>
        <taxon>Pseudomonas</taxon>
    </lineage>
</organism>
<accession>A0A1H0JVC9</accession>
<evidence type="ECO:0000313" key="1">
    <source>
        <dbReference type="EMBL" id="SDO47745.1"/>
    </source>
</evidence>
<evidence type="ECO:0000313" key="2">
    <source>
        <dbReference type="Proteomes" id="UP000198549"/>
    </source>
</evidence>
<proteinExistence type="predicted"/>
<gene>
    <name evidence="1" type="ORF">SAMN04490202_1021</name>
</gene>
<name>A0A1H0JVC9_PSERE</name>